<protein>
    <submittedName>
        <fullName evidence="2">Helix-turn-helix transcriptional regulator</fullName>
    </submittedName>
</protein>
<evidence type="ECO:0000259" key="1">
    <source>
        <dbReference type="PROSITE" id="PS50943"/>
    </source>
</evidence>
<dbReference type="Gene3D" id="1.10.260.40">
    <property type="entry name" value="lambda repressor-like DNA-binding domains"/>
    <property type="match status" value="1"/>
</dbReference>
<dbReference type="Pfam" id="PF13443">
    <property type="entry name" value="HTH_26"/>
    <property type="match status" value="1"/>
</dbReference>
<dbReference type="CDD" id="cd00093">
    <property type="entry name" value="HTH_XRE"/>
    <property type="match status" value="1"/>
</dbReference>
<dbReference type="SUPFAM" id="SSF47413">
    <property type="entry name" value="lambda repressor-like DNA-binding domains"/>
    <property type="match status" value="1"/>
</dbReference>
<dbReference type="GO" id="GO:0003677">
    <property type="term" value="F:DNA binding"/>
    <property type="evidence" value="ECO:0007669"/>
    <property type="project" value="InterPro"/>
</dbReference>
<sequence>MIAKVNYLKRLIAFEGLSLKDFASGIEVNSNFLNSIVNGKRTTSPKTANKIAKRLNVDIKDIFIFIEEKEEVK</sequence>
<dbReference type="InterPro" id="IPR010982">
    <property type="entry name" value="Lambda_DNA-bd_dom_sf"/>
</dbReference>
<dbReference type="EMBL" id="JAANEC010000027">
    <property type="protein sequence ID" value="NUY11419.1"/>
    <property type="molecule type" value="Genomic_DNA"/>
</dbReference>
<comment type="caution">
    <text evidence="2">The sequence shown here is derived from an EMBL/GenBank/DDBJ whole genome shotgun (WGS) entry which is preliminary data.</text>
</comment>
<dbReference type="AlphaFoldDB" id="A0A850FWZ0"/>
<accession>A0A850FWZ0</accession>
<organism evidence="2 3">
    <name type="scientific">Staphylococcus aureus</name>
    <dbReference type="NCBI Taxonomy" id="1280"/>
    <lineage>
        <taxon>Bacteria</taxon>
        <taxon>Bacillati</taxon>
        <taxon>Bacillota</taxon>
        <taxon>Bacilli</taxon>
        <taxon>Bacillales</taxon>
        <taxon>Staphylococcaceae</taxon>
        <taxon>Staphylococcus</taxon>
    </lineage>
</organism>
<dbReference type="Proteomes" id="UP000547874">
    <property type="component" value="Unassembled WGS sequence"/>
</dbReference>
<name>A0A850FWZ0_STAAU</name>
<gene>
    <name evidence="2" type="ORF">GQX37_02440</name>
</gene>
<evidence type="ECO:0000313" key="2">
    <source>
        <dbReference type="EMBL" id="NUY11419.1"/>
    </source>
</evidence>
<reference evidence="2 3" key="1">
    <citation type="journal article" date="2020" name="J. Antimicrob. Chemother.">
        <title>Detection of heterogeneous vancomycin intermediate resistance in MRSA isolates from Latin America.</title>
        <authorList>
            <person name="Castro B.E."/>
            <person name="Berrio M."/>
            <person name="Vargas M.L."/>
            <person name="Carvajal L.P."/>
            <person name="Millan L.V."/>
            <person name="Rios R."/>
            <person name="Hernandez A.K."/>
            <person name="Rincon S."/>
            <person name="Cubides P."/>
            <person name="Forero E."/>
            <person name="Dinh A."/>
            <person name="Seas C."/>
            <person name="Munita J.M."/>
            <person name="Arias C.A."/>
            <person name="Reyes J."/>
            <person name="Diaz L."/>
        </authorList>
    </citation>
    <scope>NUCLEOTIDE SEQUENCE [LARGE SCALE GENOMIC DNA]</scope>
    <source>
        <strain evidence="2 3">UE1097</strain>
    </source>
</reference>
<feature type="domain" description="HTH cro/C1-type" evidence="1">
    <location>
        <begin position="8"/>
        <end position="62"/>
    </location>
</feature>
<dbReference type="InterPro" id="IPR001387">
    <property type="entry name" value="Cro/C1-type_HTH"/>
</dbReference>
<dbReference type="SMART" id="SM00530">
    <property type="entry name" value="HTH_XRE"/>
    <property type="match status" value="1"/>
</dbReference>
<dbReference type="PROSITE" id="PS50943">
    <property type="entry name" value="HTH_CROC1"/>
    <property type="match status" value="1"/>
</dbReference>
<evidence type="ECO:0000313" key="3">
    <source>
        <dbReference type="Proteomes" id="UP000547874"/>
    </source>
</evidence>
<proteinExistence type="predicted"/>